<sequence>MHQVCADVLTHRHAGAQRCALTGEFIAAYAELNHLLARTKGTLPGAVWAECGSELERCTALYRSAWARFVAFVPDDYPHGVDTAPPSTLGPETTEAFRSAANGLRAVLAVLRREARRLGCESWTR</sequence>
<keyword evidence="2" id="KW-1185">Reference proteome</keyword>
<evidence type="ECO:0000313" key="2">
    <source>
        <dbReference type="Proteomes" id="UP000181951"/>
    </source>
</evidence>
<proteinExistence type="predicted"/>
<dbReference type="RefSeq" id="WP_069463747.1">
    <property type="nucleotide sequence ID" value="NZ_FODD01000002.1"/>
</dbReference>
<dbReference type="OrthoDB" id="9900967at2"/>
<dbReference type="EMBL" id="FODD01000002">
    <property type="protein sequence ID" value="SEN18651.1"/>
    <property type="molecule type" value="Genomic_DNA"/>
</dbReference>
<reference evidence="1 2" key="1">
    <citation type="submission" date="2016-10" db="EMBL/GenBank/DDBJ databases">
        <authorList>
            <person name="de Groot N.N."/>
        </authorList>
    </citation>
    <scope>NUCLEOTIDE SEQUENCE [LARGE SCALE GENOMIC DNA]</scope>
    <source>
        <strain evidence="1 2">CGMCC 4.2026</strain>
    </source>
</reference>
<dbReference type="Proteomes" id="UP000181951">
    <property type="component" value="Unassembled WGS sequence"/>
</dbReference>
<evidence type="ECO:0000313" key="1">
    <source>
        <dbReference type="EMBL" id="SEN18651.1"/>
    </source>
</evidence>
<name>A0A1H8EGE5_9ACTN</name>
<dbReference type="AlphaFoldDB" id="A0A1H8EGE5"/>
<accession>A0A1H8EGE5</accession>
<protein>
    <submittedName>
        <fullName evidence="1">Uncharacterized protein</fullName>
    </submittedName>
</protein>
<organism evidence="1 2">
    <name type="scientific">Actinacidiphila rubida</name>
    <dbReference type="NCBI Taxonomy" id="310780"/>
    <lineage>
        <taxon>Bacteria</taxon>
        <taxon>Bacillati</taxon>
        <taxon>Actinomycetota</taxon>
        <taxon>Actinomycetes</taxon>
        <taxon>Kitasatosporales</taxon>
        <taxon>Streptomycetaceae</taxon>
        <taxon>Actinacidiphila</taxon>
    </lineage>
</organism>
<gene>
    <name evidence="1" type="ORF">SAMN05216267_1002197</name>
</gene>